<evidence type="ECO:0000256" key="1">
    <source>
        <dbReference type="SAM" id="Phobius"/>
    </source>
</evidence>
<reference evidence="2" key="1">
    <citation type="submission" date="2020-09" db="EMBL/GenBank/DDBJ databases">
        <title>Genome sequence of Vibrio parahaemolyticus isolates.</title>
        <authorList>
            <person name="Hammerl J.A."/>
            <person name="Strauch E."/>
        </authorList>
    </citation>
    <scope>NUCLEOTIDE SEQUENCE</scope>
    <source>
        <strain evidence="2">17-VB00146</strain>
    </source>
</reference>
<organism evidence="2 3">
    <name type="scientific">Vibrio parahaemolyticus</name>
    <dbReference type="NCBI Taxonomy" id="670"/>
    <lineage>
        <taxon>Bacteria</taxon>
        <taxon>Pseudomonadati</taxon>
        <taxon>Pseudomonadota</taxon>
        <taxon>Gammaproteobacteria</taxon>
        <taxon>Vibrionales</taxon>
        <taxon>Vibrionaceae</taxon>
        <taxon>Vibrio</taxon>
    </lineage>
</organism>
<dbReference type="Proteomes" id="UP000726777">
    <property type="component" value="Unassembled WGS sequence"/>
</dbReference>
<protein>
    <submittedName>
        <fullName evidence="2">Uncharacterized protein</fullName>
    </submittedName>
</protein>
<comment type="caution">
    <text evidence="2">The sequence shown here is derived from an EMBL/GenBank/DDBJ whole genome shotgun (WGS) entry which is preliminary data.</text>
</comment>
<evidence type="ECO:0000313" key="2">
    <source>
        <dbReference type="EMBL" id="MCC3803899.1"/>
    </source>
</evidence>
<sequence length="91" mass="10353">MRISLEDLDKPELRRLRDNLRLFHGTKPTTVGTMISIIASIGELCFTIGIVLVLLVDSKYTFTQMLIGLLMSFLMHLLANAYDKRFAKIIP</sequence>
<keyword evidence="1" id="KW-0812">Transmembrane</keyword>
<dbReference type="AlphaFoldDB" id="A0A9Q3UB06"/>
<dbReference type="EMBL" id="JACVHL010000002">
    <property type="protein sequence ID" value="MCC3803899.1"/>
    <property type="molecule type" value="Genomic_DNA"/>
</dbReference>
<keyword evidence="1" id="KW-1133">Transmembrane helix</keyword>
<feature type="transmembrane region" description="Helical" evidence="1">
    <location>
        <begin position="62"/>
        <end position="82"/>
    </location>
</feature>
<name>A0A9Q3UB06_VIBPH</name>
<keyword evidence="1" id="KW-0472">Membrane</keyword>
<dbReference type="RefSeq" id="WP_228085573.1">
    <property type="nucleotide sequence ID" value="NZ_JACVHL010000002.1"/>
</dbReference>
<proteinExistence type="predicted"/>
<feature type="transmembrane region" description="Helical" evidence="1">
    <location>
        <begin position="31"/>
        <end position="56"/>
    </location>
</feature>
<gene>
    <name evidence="2" type="ORF">IB292_02500</name>
</gene>
<accession>A0A9Q3UB06</accession>
<evidence type="ECO:0000313" key="3">
    <source>
        <dbReference type="Proteomes" id="UP000726777"/>
    </source>
</evidence>